<feature type="domain" description="Major facilitator superfamily (MFS) profile" evidence="7">
    <location>
        <begin position="16"/>
        <end position="391"/>
    </location>
</feature>
<dbReference type="PANTHER" id="PTHR23531">
    <property type="entry name" value="QUINOLENE RESISTANCE PROTEIN NORA"/>
    <property type="match status" value="1"/>
</dbReference>
<evidence type="ECO:0000256" key="4">
    <source>
        <dbReference type="ARBA" id="ARBA00022989"/>
    </source>
</evidence>
<dbReference type="Proteomes" id="UP000295416">
    <property type="component" value="Unassembled WGS sequence"/>
</dbReference>
<evidence type="ECO:0000259" key="7">
    <source>
        <dbReference type="PROSITE" id="PS50850"/>
    </source>
</evidence>
<reference evidence="8 9" key="1">
    <citation type="submission" date="2019-03" db="EMBL/GenBank/DDBJ databases">
        <title>Genomic Encyclopedia of Type Strains, Phase IV (KMG-IV): sequencing the most valuable type-strain genomes for metagenomic binning, comparative biology and taxonomic classification.</title>
        <authorList>
            <person name="Goeker M."/>
        </authorList>
    </citation>
    <scope>NUCLEOTIDE SEQUENCE [LARGE SCALE GENOMIC DNA]</scope>
    <source>
        <strain evidence="8 9">DSM 19377</strain>
    </source>
</reference>
<dbReference type="GO" id="GO:0022857">
    <property type="term" value="F:transmembrane transporter activity"/>
    <property type="evidence" value="ECO:0007669"/>
    <property type="project" value="InterPro"/>
</dbReference>
<feature type="transmembrane region" description="Helical" evidence="6">
    <location>
        <begin position="217"/>
        <end position="238"/>
    </location>
</feature>
<dbReference type="CDD" id="cd17489">
    <property type="entry name" value="MFS_YfcJ_like"/>
    <property type="match status" value="1"/>
</dbReference>
<keyword evidence="4 6" id="KW-1133">Transmembrane helix</keyword>
<comment type="caution">
    <text evidence="8">The sequence shown here is derived from an EMBL/GenBank/DDBJ whole genome shotgun (WGS) entry which is preliminary data.</text>
</comment>
<dbReference type="Gene3D" id="1.20.1250.20">
    <property type="entry name" value="MFS general substrate transporter like domains"/>
    <property type="match status" value="1"/>
</dbReference>
<feature type="transmembrane region" description="Helical" evidence="6">
    <location>
        <begin position="368"/>
        <end position="389"/>
    </location>
</feature>
<dbReference type="InterPro" id="IPR011701">
    <property type="entry name" value="MFS"/>
</dbReference>
<dbReference type="SUPFAM" id="SSF103473">
    <property type="entry name" value="MFS general substrate transporter"/>
    <property type="match status" value="1"/>
</dbReference>
<evidence type="ECO:0000256" key="6">
    <source>
        <dbReference type="SAM" id="Phobius"/>
    </source>
</evidence>
<dbReference type="AlphaFoldDB" id="A0A4R2NWG7"/>
<keyword evidence="9" id="KW-1185">Reference proteome</keyword>
<feature type="transmembrane region" description="Helical" evidence="6">
    <location>
        <begin position="51"/>
        <end position="70"/>
    </location>
</feature>
<dbReference type="InterPro" id="IPR020846">
    <property type="entry name" value="MFS_dom"/>
</dbReference>
<feature type="transmembrane region" description="Helical" evidence="6">
    <location>
        <begin position="82"/>
        <end position="105"/>
    </location>
</feature>
<feature type="transmembrane region" description="Helical" evidence="6">
    <location>
        <begin position="250"/>
        <end position="268"/>
    </location>
</feature>
<feature type="transmembrane region" description="Helical" evidence="6">
    <location>
        <begin position="280"/>
        <end position="298"/>
    </location>
</feature>
<evidence type="ECO:0000313" key="8">
    <source>
        <dbReference type="EMBL" id="TCP25968.1"/>
    </source>
</evidence>
<dbReference type="OrthoDB" id="9814001at2"/>
<dbReference type="GO" id="GO:0005886">
    <property type="term" value="C:plasma membrane"/>
    <property type="evidence" value="ECO:0007669"/>
    <property type="project" value="UniProtKB-SubCell"/>
</dbReference>
<comment type="subcellular location">
    <subcellularLocation>
        <location evidence="1">Cell membrane</location>
        <topology evidence="1">Multi-pass membrane protein</topology>
    </subcellularLocation>
</comment>
<feature type="transmembrane region" description="Helical" evidence="6">
    <location>
        <begin position="168"/>
        <end position="186"/>
    </location>
</feature>
<evidence type="ECO:0000256" key="3">
    <source>
        <dbReference type="ARBA" id="ARBA00022692"/>
    </source>
</evidence>
<dbReference type="InterPro" id="IPR036259">
    <property type="entry name" value="MFS_trans_sf"/>
</dbReference>
<accession>A0A4R2NWG7</accession>
<feature type="transmembrane region" description="Helical" evidence="6">
    <location>
        <begin position="12"/>
        <end position="31"/>
    </location>
</feature>
<gene>
    <name evidence="8" type="ORF">EV207_1202</name>
</gene>
<evidence type="ECO:0000256" key="2">
    <source>
        <dbReference type="ARBA" id="ARBA00022448"/>
    </source>
</evidence>
<name>A0A4R2NWG7_9BACL</name>
<evidence type="ECO:0000256" key="5">
    <source>
        <dbReference type="ARBA" id="ARBA00023136"/>
    </source>
</evidence>
<evidence type="ECO:0000313" key="9">
    <source>
        <dbReference type="Proteomes" id="UP000295416"/>
    </source>
</evidence>
<proteinExistence type="predicted"/>
<evidence type="ECO:0000256" key="1">
    <source>
        <dbReference type="ARBA" id="ARBA00004651"/>
    </source>
</evidence>
<keyword evidence="5 6" id="KW-0472">Membrane</keyword>
<dbReference type="RefSeq" id="WP_132746666.1">
    <property type="nucleotide sequence ID" value="NZ_SLXK01000020.1"/>
</dbReference>
<dbReference type="EMBL" id="SLXK01000020">
    <property type="protein sequence ID" value="TCP25968.1"/>
    <property type="molecule type" value="Genomic_DNA"/>
</dbReference>
<feature type="transmembrane region" description="Helical" evidence="6">
    <location>
        <begin position="304"/>
        <end position="322"/>
    </location>
</feature>
<dbReference type="PANTHER" id="PTHR23531:SF2">
    <property type="entry name" value="PERMEASE"/>
    <property type="match status" value="1"/>
</dbReference>
<organism evidence="8 9">
    <name type="scientific">Scopulibacillus darangshiensis</name>
    <dbReference type="NCBI Taxonomy" id="442528"/>
    <lineage>
        <taxon>Bacteria</taxon>
        <taxon>Bacillati</taxon>
        <taxon>Bacillota</taxon>
        <taxon>Bacilli</taxon>
        <taxon>Bacillales</taxon>
        <taxon>Sporolactobacillaceae</taxon>
        <taxon>Scopulibacillus</taxon>
    </lineage>
</organism>
<sequence>MNQMKSIPQSKLWTKNFILIVIANLFTYQGFQMLIPTLPVYIKDIGGSDFQASLVVSLFALSALIFRSITGKAVDTAGRKPLLIIGFIILIFFNLTFFAFSAVALLLVLRLFQGVGWGMASTSIATVMSDNVPDQRRGEGTGYYALSVILATSVAPIIGIALLNHYSFNVILILTTVFMAIGWLITQGVSIPKLTKQEQQKQTKKGSIWSDLFEKKALLPSVLCFLLAVPFGGVMSFIALYGKEIGIESIWIYFIGHCLMILISRPFVGKLFDRKGHAFVVLPGAVCMLAGLIVLSFTTTIPTLVIASILYGFGFGSVQPSLQAWAVDRSASDRKGAANGTFLSFMDLGVALGAVLLSTIAAAASYAIMYRVSSLCMVLFLIIYGVYLLKQRRSHDQTKGQIQAVNE</sequence>
<keyword evidence="3 6" id="KW-0812">Transmembrane</keyword>
<dbReference type="PROSITE" id="PS50850">
    <property type="entry name" value="MFS"/>
    <property type="match status" value="1"/>
</dbReference>
<protein>
    <submittedName>
        <fullName evidence="8">Putative MFS family arabinose efflux permease</fullName>
    </submittedName>
</protein>
<feature type="transmembrane region" description="Helical" evidence="6">
    <location>
        <begin position="111"/>
        <end position="129"/>
    </location>
</feature>
<feature type="transmembrane region" description="Helical" evidence="6">
    <location>
        <begin position="342"/>
        <end position="362"/>
    </location>
</feature>
<dbReference type="Pfam" id="PF07690">
    <property type="entry name" value="MFS_1"/>
    <property type="match status" value="1"/>
</dbReference>
<keyword evidence="2" id="KW-0813">Transport</keyword>
<feature type="transmembrane region" description="Helical" evidence="6">
    <location>
        <begin position="141"/>
        <end position="162"/>
    </location>
</feature>
<dbReference type="InterPro" id="IPR052714">
    <property type="entry name" value="MFS_Exporter"/>
</dbReference>